<dbReference type="PANTHER" id="PTHR11733:SF133">
    <property type="entry name" value="PHOSPHATE-REGULATING NEUTRAL ENDOPEPTIDASE PHEX"/>
    <property type="match status" value="1"/>
</dbReference>
<protein>
    <submittedName>
        <fullName evidence="2">Uncharacterized protein</fullName>
    </submittedName>
</protein>
<dbReference type="AlphaFoldDB" id="A0AAQ4DIS7"/>
<dbReference type="GO" id="GO:0004222">
    <property type="term" value="F:metalloendopeptidase activity"/>
    <property type="evidence" value="ECO:0007669"/>
    <property type="project" value="InterPro"/>
</dbReference>
<dbReference type="EMBL" id="JARKHS020030146">
    <property type="protein sequence ID" value="KAK8762367.1"/>
    <property type="molecule type" value="Genomic_DNA"/>
</dbReference>
<feature type="compositionally biased region" description="Basic and acidic residues" evidence="1">
    <location>
        <begin position="1"/>
        <end position="12"/>
    </location>
</feature>
<evidence type="ECO:0000313" key="2">
    <source>
        <dbReference type="EMBL" id="KAK8762367.1"/>
    </source>
</evidence>
<feature type="compositionally biased region" description="Polar residues" evidence="1">
    <location>
        <begin position="205"/>
        <end position="217"/>
    </location>
</feature>
<dbReference type="PROSITE" id="PS51885">
    <property type="entry name" value="NEPRILYSIN"/>
    <property type="match status" value="1"/>
</dbReference>
<dbReference type="Proteomes" id="UP001321473">
    <property type="component" value="Unassembled WGS sequence"/>
</dbReference>
<dbReference type="InterPro" id="IPR000718">
    <property type="entry name" value="Peptidase_M13"/>
</dbReference>
<evidence type="ECO:0000313" key="3">
    <source>
        <dbReference type="Proteomes" id="UP001321473"/>
    </source>
</evidence>
<dbReference type="InterPro" id="IPR024079">
    <property type="entry name" value="MetalloPept_cat_dom_sf"/>
</dbReference>
<accession>A0AAQ4DIS7</accession>
<keyword evidence="3" id="KW-1185">Reference proteome</keyword>
<organism evidence="2 3">
    <name type="scientific">Amblyomma americanum</name>
    <name type="common">Lone star tick</name>
    <dbReference type="NCBI Taxonomy" id="6943"/>
    <lineage>
        <taxon>Eukaryota</taxon>
        <taxon>Metazoa</taxon>
        <taxon>Ecdysozoa</taxon>
        <taxon>Arthropoda</taxon>
        <taxon>Chelicerata</taxon>
        <taxon>Arachnida</taxon>
        <taxon>Acari</taxon>
        <taxon>Parasitiformes</taxon>
        <taxon>Ixodida</taxon>
        <taxon>Ixodoidea</taxon>
        <taxon>Ixodidae</taxon>
        <taxon>Amblyomminae</taxon>
        <taxon>Amblyomma</taxon>
    </lineage>
</organism>
<feature type="compositionally biased region" description="Polar residues" evidence="1">
    <location>
        <begin position="125"/>
        <end position="135"/>
    </location>
</feature>
<feature type="compositionally biased region" description="Basic residues" evidence="1">
    <location>
        <begin position="13"/>
        <end position="22"/>
    </location>
</feature>
<dbReference type="PANTHER" id="PTHR11733">
    <property type="entry name" value="ZINC METALLOPROTEASE FAMILY M13 NEPRILYSIN-RELATED"/>
    <property type="match status" value="1"/>
</dbReference>
<dbReference type="GO" id="GO:0016485">
    <property type="term" value="P:protein processing"/>
    <property type="evidence" value="ECO:0007669"/>
    <property type="project" value="TreeGrafter"/>
</dbReference>
<reference evidence="2 3" key="1">
    <citation type="journal article" date="2023" name="Arcadia Sci">
        <title>De novo assembly of a long-read Amblyomma americanum tick genome.</title>
        <authorList>
            <person name="Chou S."/>
            <person name="Poskanzer K.E."/>
            <person name="Rollins M."/>
            <person name="Thuy-Boun P.S."/>
        </authorList>
    </citation>
    <scope>NUCLEOTIDE SEQUENCE [LARGE SCALE GENOMIC DNA]</scope>
    <source>
        <strain evidence="2">F_SG_1</strain>
        <tissue evidence="2">Salivary glands</tissue>
    </source>
</reference>
<dbReference type="Gene3D" id="3.40.390.10">
    <property type="entry name" value="Collagenase (Catalytic Domain)"/>
    <property type="match status" value="1"/>
</dbReference>
<evidence type="ECO:0000256" key="1">
    <source>
        <dbReference type="SAM" id="MobiDB-lite"/>
    </source>
</evidence>
<feature type="compositionally biased region" description="Basic and acidic residues" evidence="1">
    <location>
        <begin position="23"/>
        <end position="35"/>
    </location>
</feature>
<feature type="compositionally biased region" description="Basic and acidic residues" evidence="1">
    <location>
        <begin position="43"/>
        <end position="53"/>
    </location>
</feature>
<dbReference type="GO" id="GO:0005886">
    <property type="term" value="C:plasma membrane"/>
    <property type="evidence" value="ECO:0007669"/>
    <property type="project" value="TreeGrafter"/>
</dbReference>
<name>A0AAQ4DIS7_AMBAM</name>
<comment type="caution">
    <text evidence="2">The sequence shown here is derived from an EMBL/GenBank/DDBJ whole genome shotgun (WGS) entry which is preliminary data.</text>
</comment>
<feature type="region of interest" description="Disordered" evidence="1">
    <location>
        <begin position="1"/>
        <end position="231"/>
    </location>
</feature>
<sequence>MDSTKTSRESRTSKKAKKKGAQHSKDTEREKDSSRTSRKKRKCGTERSPERHSGARTQELADESKQASGQASTHEALVDAPTIKAADVPGTTGSDQQPTLSHLPTAKCGDVTASRLQPQCLAETEGTNMPPSSEGQALLPKASDDLAAAPSGAPPDLTTVPAEQVQSADTEPRHTTRTIRKATRVQPGVEAEETTRPSCPEEQPNARSQSAQAQPTVERTEDGKKHSGFRIMSPDVPKRSTCIKCCAGTSCVLLAVIVAVLLALRAPSREHHYETCDTLACAAYSKRLLESINSSVKPCDSFTHYVCDGWNSRYEASVNDVALLSALTRMYHIVRDMNVPKNRLFYNFVPNLTLERWKLALRDYGVALRDNERVVFVSDAFPFLHAFFNMWKKYGEEEMHLLLSWCTVQVAAWFANQELLINFYGTEQKVEIVHRAFCFSKTFVVTGDALLHRFSDATLPAGLRLQARALILDVRRSLHGRLLRWKFYDENLTVVHDWNTTSLALLYFENPGGVDSDDKSEAKAGHQEGLVDMGESLVANWQLAARGSFLNLYSRRLSKVIQELGLYILHADTKEPDVSLLPYAFSFPYFDHGATDALNYAGIGSRMAEALSQLFFSAYFTSPKASAAFKNQFHCMVNATSSKVRPEPSSS</sequence>
<proteinExistence type="predicted"/>
<feature type="compositionally biased region" description="Polar residues" evidence="1">
    <location>
        <begin position="91"/>
        <end position="102"/>
    </location>
</feature>
<dbReference type="SUPFAM" id="SSF55486">
    <property type="entry name" value="Metalloproteases ('zincins'), catalytic domain"/>
    <property type="match status" value="1"/>
</dbReference>
<gene>
    <name evidence="2" type="ORF">V5799_026366</name>
</gene>